<dbReference type="InterPro" id="IPR005509">
    <property type="entry name" value="AfsA_hotdog_dom"/>
</dbReference>
<sequence length="354" mass="39161">MNTETAETPAAKTCLPGAANLEFMRTVDRSLLHRWALSEVFLTDSRQTGEDDYLAAAQLPPSHAYYTEHTSRLGAPDPMLLLECCRQAETYGGHEFAGVSRKSKFLLRSWSMELPGLLTLPEEETPGELRISVRTSNRRGTPGDVRRLTFGIDMKLAKRCLGFVKMDVGYIPAEVYDAVRVQGRGRPLVPFKDIPRENAHVAPHLVGRSSPSNVVLASATVNTDNAYATVRIPLDNRSMFDHGQDHVPGMVLMEAARQLCLLGVSDLWGASVSRTTVAGFDFDFMRYAELDAPTTVHIRKTEPYAHEDNLSLMLPDLRTFHIDFEQDGDVIASGRMHTTTSAAVSVLPEGEECL</sequence>
<organism evidence="2 3">
    <name type="scientific">Streptomyces antnestii</name>
    <dbReference type="NCBI Taxonomy" id="2494256"/>
    <lineage>
        <taxon>Bacteria</taxon>
        <taxon>Bacillati</taxon>
        <taxon>Actinomycetota</taxon>
        <taxon>Actinomycetes</taxon>
        <taxon>Kitasatosporales</taxon>
        <taxon>Streptomycetaceae</taxon>
        <taxon>Streptomyces</taxon>
    </lineage>
</organism>
<accession>A0A437PYT7</accession>
<comment type="caution">
    <text evidence="2">The sequence shown here is derived from an EMBL/GenBank/DDBJ whole genome shotgun (WGS) entry which is preliminary data.</text>
</comment>
<keyword evidence="3" id="KW-1185">Reference proteome</keyword>
<dbReference type="OrthoDB" id="7838374at2"/>
<evidence type="ECO:0000313" key="2">
    <source>
        <dbReference type="EMBL" id="RVU27393.1"/>
    </source>
</evidence>
<proteinExistence type="predicted"/>
<feature type="domain" description="A-factor biosynthesis hotdog" evidence="1">
    <location>
        <begin position="205"/>
        <end position="339"/>
    </location>
</feature>
<evidence type="ECO:0000259" key="1">
    <source>
        <dbReference type="Pfam" id="PF03756"/>
    </source>
</evidence>
<protein>
    <submittedName>
        <fullName evidence="2">Gamma-butyrolactone biosynthesis protein</fullName>
    </submittedName>
</protein>
<evidence type="ECO:0000313" key="3">
    <source>
        <dbReference type="Proteomes" id="UP000283128"/>
    </source>
</evidence>
<reference evidence="2 3" key="1">
    <citation type="submission" date="2019-01" db="EMBL/GenBank/DDBJ databases">
        <title>Genome sequences of Streptomyces and Rhizobium isolates collected from root and soil.</title>
        <authorList>
            <person name="Chhettri S."/>
            <person name="Sevigny J.L."/>
            <person name="Sen A."/>
            <person name="Ennis N."/>
            <person name="Tisa L."/>
        </authorList>
    </citation>
    <scope>NUCLEOTIDE SEQUENCE [LARGE SCALE GENOMIC DNA]</scope>
    <source>
        <strain evidence="2 3">San01</strain>
    </source>
</reference>
<dbReference type="Pfam" id="PF03756">
    <property type="entry name" value="AfsA"/>
    <property type="match status" value="2"/>
</dbReference>
<dbReference type="EMBL" id="RZYA01000003">
    <property type="protein sequence ID" value="RVU27393.1"/>
    <property type="molecule type" value="Genomic_DNA"/>
</dbReference>
<dbReference type="RefSeq" id="WP_127827651.1">
    <property type="nucleotide sequence ID" value="NZ_RZYA01000003.1"/>
</dbReference>
<name>A0A437PYT7_9ACTN</name>
<gene>
    <name evidence="2" type="ORF">EOT10_09520</name>
</gene>
<dbReference type="Proteomes" id="UP000283128">
    <property type="component" value="Unassembled WGS sequence"/>
</dbReference>
<dbReference type="AlphaFoldDB" id="A0A437PYT7"/>
<feature type="domain" description="A-factor biosynthesis hotdog" evidence="1">
    <location>
        <begin position="32"/>
        <end position="160"/>
    </location>
</feature>